<evidence type="ECO:0000313" key="2">
    <source>
        <dbReference type="Proteomes" id="UP001163046"/>
    </source>
</evidence>
<dbReference type="Proteomes" id="UP001163046">
    <property type="component" value="Unassembled WGS sequence"/>
</dbReference>
<gene>
    <name evidence="1" type="ORF">OS493_007851</name>
</gene>
<evidence type="ECO:0000313" key="1">
    <source>
        <dbReference type="EMBL" id="KAJ7365200.1"/>
    </source>
</evidence>
<sequence length="127" mass="13863">MVLDNESCVHVFSEITAVDDESDDDECSEFSTSSDYLYKFPVAAGAYAIAFHWMSGHVIIASKSKSPDGPSRVSIYSKDGAFERNIQLELEKNDRISAAAVTTDGRICVCVKARDSQGKYSGKVLVL</sequence>
<organism evidence="1 2">
    <name type="scientific">Desmophyllum pertusum</name>
    <dbReference type="NCBI Taxonomy" id="174260"/>
    <lineage>
        <taxon>Eukaryota</taxon>
        <taxon>Metazoa</taxon>
        <taxon>Cnidaria</taxon>
        <taxon>Anthozoa</taxon>
        <taxon>Hexacorallia</taxon>
        <taxon>Scleractinia</taxon>
        <taxon>Caryophylliina</taxon>
        <taxon>Caryophylliidae</taxon>
        <taxon>Desmophyllum</taxon>
    </lineage>
</organism>
<comment type="caution">
    <text evidence="1">The sequence shown here is derived from an EMBL/GenBank/DDBJ whole genome shotgun (WGS) entry which is preliminary data.</text>
</comment>
<accession>A0A9W9YS22</accession>
<keyword evidence="2" id="KW-1185">Reference proteome</keyword>
<dbReference type="OrthoDB" id="5976866at2759"/>
<proteinExistence type="predicted"/>
<dbReference type="AlphaFoldDB" id="A0A9W9YS22"/>
<name>A0A9W9YS22_9CNID</name>
<dbReference type="EMBL" id="MU827304">
    <property type="protein sequence ID" value="KAJ7365200.1"/>
    <property type="molecule type" value="Genomic_DNA"/>
</dbReference>
<protein>
    <submittedName>
        <fullName evidence="1">Uncharacterized protein</fullName>
    </submittedName>
</protein>
<reference evidence="1" key="1">
    <citation type="submission" date="2023-01" db="EMBL/GenBank/DDBJ databases">
        <title>Genome assembly of the deep-sea coral Lophelia pertusa.</title>
        <authorList>
            <person name="Herrera S."/>
            <person name="Cordes E."/>
        </authorList>
    </citation>
    <scope>NUCLEOTIDE SEQUENCE</scope>
    <source>
        <strain evidence="1">USNM1676648</strain>
        <tissue evidence="1">Polyp</tissue>
    </source>
</reference>